<keyword evidence="1" id="KW-1133">Transmembrane helix</keyword>
<dbReference type="RefSeq" id="XP_044569617.1">
    <property type="nucleotide sequence ID" value="XM_044711840.1"/>
</dbReference>
<comment type="caution">
    <text evidence="2">The sequence shown here is derived from an EMBL/GenBank/DDBJ whole genome shotgun (WGS) entry which is preliminary data.</text>
</comment>
<keyword evidence="1" id="KW-0472">Membrane</keyword>
<keyword evidence="3" id="KW-1185">Reference proteome</keyword>
<name>A0A6A5CE90_NAEFO</name>
<dbReference type="AlphaFoldDB" id="A0A6A5CE90"/>
<dbReference type="OrthoDB" id="10446785at2759"/>
<dbReference type="VEuPathDB" id="AmoebaDB:NfTy_031970"/>
<dbReference type="Proteomes" id="UP000444721">
    <property type="component" value="Unassembled WGS sequence"/>
</dbReference>
<organism evidence="2 3">
    <name type="scientific">Naegleria fowleri</name>
    <name type="common">Brain eating amoeba</name>
    <dbReference type="NCBI Taxonomy" id="5763"/>
    <lineage>
        <taxon>Eukaryota</taxon>
        <taxon>Discoba</taxon>
        <taxon>Heterolobosea</taxon>
        <taxon>Tetramitia</taxon>
        <taxon>Eutetramitia</taxon>
        <taxon>Vahlkampfiidae</taxon>
        <taxon>Naegleria</taxon>
    </lineage>
</organism>
<dbReference type="GeneID" id="68108021"/>
<gene>
    <name evidence="2" type="ORF">FDP41_000803</name>
</gene>
<reference evidence="2 3" key="1">
    <citation type="journal article" date="2019" name="Sci. Rep.">
        <title>Nanopore sequencing improves the draft genome of the human pathogenic amoeba Naegleria fowleri.</title>
        <authorList>
            <person name="Liechti N."/>
            <person name="Schurch N."/>
            <person name="Bruggmann R."/>
            <person name="Wittwer M."/>
        </authorList>
    </citation>
    <scope>NUCLEOTIDE SEQUENCE [LARGE SCALE GENOMIC DNA]</scope>
    <source>
        <strain evidence="2 3">ATCC 30894</strain>
    </source>
</reference>
<evidence type="ECO:0000313" key="2">
    <source>
        <dbReference type="EMBL" id="KAF0984904.1"/>
    </source>
</evidence>
<keyword evidence="1" id="KW-0812">Transmembrane</keyword>
<dbReference type="EMBL" id="VFQX01000002">
    <property type="protein sequence ID" value="KAF0984904.1"/>
    <property type="molecule type" value="Genomic_DNA"/>
</dbReference>
<evidence type="ECO:0000256" key="1">
    <source>
        <dbReference type="SAM" id="Phobius"/>
    </source>
</evidence>
<protein>
    <recommendedName>
        <fullName evidence="4">Transmembrane protein</fullName>
    </recommendedName>
</protein>
<accession>A0A6A5CE90</accession>
<sequence>MLKRKLLCRRTMSECLESYWGMYFMKSDRNGNRGRNEFIFNEGSCRQNYHHFFSSTWQSSNSSSSRAITTENINLNTNDYQTNSTMKNIAENSQSQNQNINTIIADDEKTATLSTQQENPINPFVFNNRKSLRHLSEEEKEAILLDMEVNWKDHFPTLWSYPRKMNQLYDISTVDGFVKAQRILHIESNHIYEYKAWRYFSRSLTIILTVSIIYAYYAKIKEQDALIEKYYSQNSHLMKKALEHQKFEISDQEAEERLLLMEKKKEQQSTGTANLKKLRDRFDKSQLGEAKLFSVGIDYYAELERQAKLEAIEKQKREHGETPKPYVFYNDR</sequence>
<evidence type="ECO:0008006" key="4">
    <source>
        <dbReference type="Google" id="ProtNLM"/>
    </source>
</evidence>
<feature type="transmembrane region" description="Helical" evidence="1">
    <location>
        <begin position="199"/>
        <end position="217"/>
    </location>
</feature>
<dbReference type="VEuPathDB" id="AmoebaDB:NF0103180"/>
<dbReference type="VEuPathDB" id="AmoebaDB:FDP41_000803"/>
<evidence type="ECO:0000313" key="3">
    <source>
        <dbReference type="Proteomes" id="UP000444721"/>
    </source>
</evidence>
<proteinExistence type="predicted"/>